<dbReference type="PRINTS" id="PR00662">
    <property type="entry name" value="G6PISOMERASE"/>
</dbReference>
<dbReference type="InterPro" id="IPR023096">
    <property type="entry name" value="G6P_Isomerase_C"/>
</dbReference>
<evidence type="ECO:0000256" key="5">
    <source>
        <dbReference type="ARBA" id="ARBA00023235"/>
    </source>
</evidence>
<comment type="catalytic activity">
    <reaction evidence="6 7 8">
        <text>alpha-D-glucose 6-phosphate = beta-D-fructose 6-phosphate</text>
        <dbReference type="Rhea" id="RHEA:11816"/>
        <dbReference type="ChEBI" id="CHEBI:57634"/>
        <dbReference type="ChEBI" id="CHEBI:58225"/>
        <dbReference type="EC" id="5.3.1.9"/>
    </reaction>
</comment>
<keyword evidence="5 7" id="KW-0413">Isomerase</keyword>
<accession>A0ABP3QGX8</accession>
<feature type="active site" evidence="7">
    <location>
        <position position="386"/>
    </location>
</feature>
<comment type="function">
    <text evidence="7">Catalyzes the reversible isomerization of glucose-6-phosphate to fructose-6-phosphate.</text>
</comment>
<comment type="pathway">
    <text evidence="1 7 8">Carbohydrate degradation; glycolysis; D-glyceraldehyde 3-phosphate and glycerone phosphate from D-glucose: step 2/4.</text>
</comment>
<feature type="compositionally biased region" description="Basic and acidic residues" evidence="9">
    <location>
        <begin position="526"/>
        <end position="546"/>
    </location>
</feature>
<dbReference type="InterPro" id="IPR046348">
    <property type="entry name" value="SIS_dom_sf"/>
</dbReference>
<dbReference type="Gene3D" id="3.40.50.10490">
    <property type="entry name" value="Glucose-6-phosphate isomerase like protein, domain 1"/>
    <property type="match status" value="2"/>
</dbReference>
<keyword evidence="7" id="KW-0963">Cytoplasm</keyword>
<evidence type="ECO:0000256" key="6">
    <source>
        <dbReference type="ARBA" id="ARBA00029321"/>
    </source>
</evidence>
<reference evidence="11" key="1">
    <citation type="journal article" date="2019" name="Int. J. Syst. Evol. Microbiol.">
        <title>The Global Catalogue of Microorganisms (GCM) 10K type strain sequencing project: providing services to taxonomists for standard genome sequencing and annotation.</title>
        <authorList>
            <consortium name="The Broad Institute Genomics Platform"/>
            <consortium name="The Broad Institute Genome Sequencing Center for Infectious Disease"/>
            <person name="Wu L."/>
            <person name="Ma J."/>
        </authorList>
    </citation>
    <scope>NUCLEOTIDE SEQUENCE [LARGE SCALE GENOMIC DNA]</scope>
    <source>
        <strain evidence="11">JCM 9933</strain>
    </source>
</reference>
<dbReference type="PROSITE" id="PS00174">
    <property type="entry name" value="P_GLUCOSE_ISOMERASE_2"/>
    <property type="match status" value="1"/>
</dbReference>
<comment type="subcellular location">
    <subcellularLocation>
        <location evidence="7">Cytoplasm</location>
    </subcellularLocation>
</comment>
<evidence type="ECO:0000313" key="10">
    <source>
        <dbReference type="EMBL" id="GAA0590476.1"/>
    </source>
</evidence>
<dbReference type="Proteomes" id="UP001501588">
    <property type="component" value="Unassembled WGS sequence"/>
</dbReference>
<evidence type="ECO:0000256" key="2">
    <source>
        <dbReference type="ARBA" id="ARBA00006604"/>
    </source>
</evidence>
<name>A0ABP3QGX8_9PROT</name>
<feature type="active site" evidence="7">
    <location>
        <position position="514"/>
    </location>
</feature>
<evidence type="ECO:0000313" key="11">
    <source>
        <dbReference type="Proteomes" id="UP001501588"/>
    </source>
</evidence>
<dbReference type="InterPro" id="IPR035476">
    <property type="entry name" value="SIS_PGI_1"/>
</dbReference>
<dbReference type="HAMAP" id="MF_00473">
    <property type="entry name" value="G6P_isomerase"/>
    <property type="match status" value="1"/>
</dbReference>
<dbReference type="GO" id="GO:0016853">
    <property type="term" value="F:isomerase activity"/>
    <property type="evidence" value="ECO:0007669"/>
    <property type="project" value="UniProtKB-KW"/>
</dbReference>
<dbReference type="RefSeq" id="WP_343896288.1">
    <property type="nucleotide sequence ID" value="NZ_BAAAFZ010000048.1"/>
</dbReference>
<feature type="active site" description="Proton donor" evidence="7">
    <location>
        <position position="355"/>
    </location>
</feature>
<dbReference type="InterPro" id="IPR035482">
    <property type="entry name" value="SIS_PGI_2"/>
</dbReference>
<keyword evidence="3 7" id="KW-0312">Gluconeogenesis</keyword>
<keyword evidence="11" id="KW-1185">Reference proteome</keyword>
<comment type="pathway">
    <text evidence="7">Carbohydrate biosynthesis; gluconeogenesis.</text>
</comment>
<protein>
    <recommendedName>
        <fullName evidence="7">Glucose-6-phosphate isomerase</fullName>
        <shortName evidence="7">GPI</shortName>
        <ecNumber evidence="7">5.3.1.9</ecNumber>
    </recommendedName>
    <alternativeName>
        <fullName evidence="7">Phosphoglucose isomerase</fullName>
        <shortName evidence="7">PGI</shortName>
    </alternativeName>
    <alternativeName>
        <fullName evidence="7">Phosphohexose isomerase</fullName>
        <shortName evidence="7">PHI</shortName>
    </alternativeName>
</protein>
<dbReference type="PROSITE" id="PS51463">
    <property type="entry name" value="P_GLUCOSE_ISOMERASE_3"/>
    <property type="match status" value="1"/>
</dbReference>
<dbReference type="SUPFAM" id="SSF53697">
    <property type="entry name" value="SIS domain"/>
    <property type="match status" value="1"/>
</dbReference>
<dbReference type="Pfam" id="PF00342">
    <property type="entry name" value="PGI"/>
    <property type="match status" value="1"/>
</dbReference>
<evidence type="ECO:0000256" key="9">
    <source>
        <dbReference type="SAM" id="MobiDB-lite"/>
    </source>
</evidence>
<evidence type="ECO:0000256" key="3">
    <source>
        <dbReference type="ARBA" id="ARBA00022432"/>
    </source>
</evidence>
<evidence type="ECO:0000256" key="8">
    <source>
        <dbReference type="RuleBase" id="RU000612"/>
    </source>
</evidence>
<evidence type="ECO:0000256" key="7">
    <source>
        <dbReference type="HAMAP-Rule" id="MF_00473"/>
    </source>
</evidence>
<keyword evidence="4 7" id="KW-0324">Glycolysis</keyword>
<dbReference type="Gene3D" id="1.10.1390.10">
    <property type="match status" value="1"/>
</dbReference>
<feature type="region of interest" description="Disordered" evidence="9">
    <location>
        <begin position="526"/>
        <end position="555"/>
    </location>
</feature>
<dbReference type="PANTHER" id="PTHR11469">
    <property type="entry name" value="GLUCOSE-6-PHOSPHATE ISOMERASE"/>
    <property type="match status" value="1"/>
</dbReference>
<evidence type="ECO:0000256" key="4">
    <source>
        <dbReference type="ARBA" id="ARBA00023152"/>
    </source>
</evidence>
<dbReference type="EC" id="5.3.1.9" evidence="7"/>
<proteinExistence type="inferred from homology"/>
<sequence length="555" mass="58920">MAERLDEAWGAVTTLATGPRPDGSAPGSIRPLFAADPARFGRFSHRADGLLLDLSKTSITGEAMAALLDLARAADLEGKRAAMVAGEPVNATERRAVLHMALRAPGSAGFRAGSEDASADVGAVLQRMQAFCASVQGGRLLGATGERFTDVLNIGIGGSDLGPAMAARALWTPGCPMRAHYLGNVDAHAWEALRPGLDPRRTLVLVASKTFTTQETMTNAALARGWLAGALGEEGANAHLAALSTNMKATADFGIAPDRVFPFRDWVGGRFSMWSAIGLSLALALGWDRFARLLAGARAMDQHFLSAPLADNLPALLALVEVWHVNGLGYPSRAVLPYDERLARLPAHLQQVEMESLGKRVTTDGAPVGRATGPVVFGEPGTNAQHSFMQLLHQGTTPVPADIILVARPDHPHADSHRKLLANGLAQSEALMRGKTAEEVRAEMEKAGTAPADIECLLPHRVFPGDRPTATILLPRLDPFTLGQLVALYEHKVFCLGALWNVNAFDQWGVELGKQLAGAILPELEKGEPRSGAHDGSTEGLMREIGRLQNKTTGG</sequence>
<dbReference type="CDD" id="cd05015">
    <property type="entry name" value="SIS_PGI_1"/>
    <property type="match status" value="1"/>
</dbReference>
<comment type="caution">
    <text evidence="10">The sequence shown here is derived from an EMBL/GenBank/DDBJ whole genome shotgun (WGS) entry which is preliminary data.</text>
</comment>
<dbReference type="PROSITE" id="PS00765">
    <property type="entry name" value="P_GLUCOSE_ISOMERASE_1"/>
    <property type="match status" value="1"/>
</dbReference>
<dbReference type="NCBIfam" id="NF001211">
    <property type="entry name" value="PRK00179.1"/>
    <property type="match status" value="1"/>
</dbReference>
<gene>
    <name evidence="7 10" type="primary">pgi</name>
    <name evidence="10" type="ORF">GCM10009416_31210</name>
</gene>
<dbReference type="EMBL" id="BAAAFZ010000048">
    <property type="protein sequence ID" value="GAA0590476.1"/>
    <property type="molecule type" value="Genomic_DNA"/>
</dbReference>
<dbReference type="InterPro" id="IPR001672">
    <property type="entry name" value="G6P_Isomerase"/>
</dbReference>
<dbReference type="CDD" id="cd05016">
    <property type="entry name" value="SIS_PGI_2"/>
    <property type="match status" value="1"/>
</dbReference>
<organism evidence="10 11">
    <name type="scientific">Craurococcus roseus</name>
    <dbReference type="NCBI Taxonomy" id="77585"/>
    <lineage>
        <taxon>Bacteria</taxon>
        <taxon>Pseudomonadati</taxon>
        <taxon>Pseudomonadota</taxon>
        <taxon>Alphaproteobacteria</taxon>
        <taxon>Acetobacterales</taxon>
        <taxon>Acetobacteraceae</taxon>
        <taxon>Craurococcus</taxon>
    </lineage>
</organism>
<evidence type="ECO:0000256" key="1">
    <source>
        <dbReference type="ARBA" id="ARBA00004926"/>
    </source>
</evidence>
<dbReference type="InterPro" id="IPR018189">
    <property type="entry name" value="Phosphoglucose_isomerase_CS"/>
</dbReference>
<dbReference type="PANTHER" id="PTHR11469:SF1">
    <property type="entry name" value="GLUCOSE-6-PHOSPHATE ISOMERASE"/>
    <property type="match status" value="1"/>
</dbReference>
<comment type="similarity">
    <text evidence="2 7 8">Belongs to the GPI family.</text>
</comment>